<dbReference type="GO" id="GO:0004984">
    <property type="term" value="F:olfactory receptor activity"/>
    <property type="evidence" value="ECO:0007669"/>
    <property type="project" value="InterPro"/>
</dbReference>
<name>A0A1J0KKJ5_9CUCU</name>
<evidence type="ECO:0000256" key="10">
    <source>
        <dbReference type="RuleBase" id="RU351113"/>
    </source>
</evidence>
<comment type="subcellular location">
    <subcellularLocation>
        <location evidence="1 10">Cell membrane</location>
        <topology evidence="1 10">Multi-pass membrane protein</topology>
    </subcellularLocation>
</comment>
<dbReference type="PANTHER" id="PTHR21137:SF35">
    <property type="entry name" value="ODORANT RECEPTOR 19A-RELATED"/>
    <property type="match status" value="1"/>
</dbReference>
<evidence type="ECO:0000256" key="8">
    <source>
        <dbReference type="ARBA" id="ARBA00023170"/>
    </source>
</evidence>
<dbReference type="InterPro" id="IPR004117">
    <property type="entry name" value="7tm6_olfct_rcpt"/>
</dbReference>
<keyword evidence="7 10" id="KW-0472">Membrane</keyword>
<feature type="transmembrane region" description="Helical" evidence="10">
    <location>
        <begin position="128"/>
        <end position="152"/>
    </location>
</feature>
<sequence length="388" mass="45370">MLEWNWYSKRSVENFLLIEMDVKMTENDDPFLDVRKLIYLDVLENRWFKAVLISFTFAHIISALKFLSQVEGQAAICNTTLQLPFIINNFLILLIRIHYCNAVYQYCYSTRYCDDKLKKKIAKENRDAVFYLKMWMGILQVCVAVATINFLTGNYKILRIDNFGVFGEKFKYLSNFITIVYILGTMWLHSIILNNFTYIVLHCKIQFLLIIEQIENLKRFKNGDISKENEGYQQAVRVTLKKAVIHHIQIKQMIKYMSHTNKTMVVFLSFEGFLIMIGSLWIVIVEGKTAFILAFTVVTITTTTLYRFCTRGETLISSSMDFYITLCNTDWIHWNQSNAKSLLILLQATATPIAVSFFGIITVDCNLIKQFYKWSHQAISLIVKFQRT</sequence>
<evidence type="ECO:0000313" key="11">
    <source>
        <dbReference type="EMBL" id="APC94243.1"/>
    </source>
</evidence>
<protein>
    <recommendedName>
        <fullName evidence="10">Odorant receptor</fullName>
    </recommendedName>
</protein>
<dbReference type="GO" id="GO:0005549">
    <property type="term" value="F:odorant binding"/>
    <property type="evidence" value="ECO:0007669"/>
    <property type="project" value="InterPro"/>
</dbReference>
<feature type="transmembrane region" description="Helical" evidence="10">
    <location>
        <begin position="86"/>
        <end position="107"/>
    </location>
</feature>
<keyword evidence="6 10" id="KW-1133">Transmembrane helix</keyword>
<feature type="transmembrane region" description="Helical" evidence="10">
    <location>
        <begin position="342"/>
        <end position="363"/>
    </location>
</feature>
<dbReference type="GO" id="GO:0007165">
    <property type="term" value="P:signal transduction"/>
    <property type="evidence" value="ECO:0007669"/>
    <property type="project" value="UniProtKB-KW"/>
</dbReference>
<evidence type="ECO:0000256" key="7">
    <source>
        <dbReference type="ARBA" id="ARBA00023136"/>
    </source>
</evidence>
<keyword evidence="4 10" id="KW-0812">Transmembrane</keyword>
<dbReference type="EMBL" id="KX290672">
    <property type="protein sequence ID" value="APC94243.1"/>
    <property type="molecule type" value="mRNA"/>
</dbReference>
<dbReference type="PANTHER" id="PTHR21137">
    <property type="entry name" value="ODORANT RECEPTOR"/>
    <property type="match status" value="1"/>
</dbReference>
<evidence type="ECO:0000256" key="6">
    <source>
        <dbReference type="ARBA" id="ARBA00022989"/>
    </source>
</evidence>
<evidence type="ECO:0000256" key="9">
    <source>
        <dbReference type="ARBA" id="ARBA00023224"/>
    </source>
</evidence>
<keyword evidence="3 10" id="KW-0716">Sensory transduction</keyword>
<organism evidence="11">
    <name type="scientific">Pyrrhalta maculicollis</name>
    <dbReference type="NCBI Taxonomy" id="226885"/>
    <lineage>
        <taxon>Eukaryota</taxon>
        <taxon>Metazoa</taxon>
        <taxon>Ecdysozoa</taxon>
        <taxon>Arthropoda</taxon>
        <taxon>Hexapoda</taxon>
        <taxon>Insecta</taxon>
        <taxon>Pterygota</taxon>
        <taxon>Neoptera</taxon>
        <taxon>Endopterygota</taxon>
        <taxon>Coleoptera</taxon>
        <taxon>Polyphaga</taxon>
        <taxon>Cucujiformia</taxon>
        <taxon>Chrysomeloidea</taxon>
        <taxon>Chrysomelidae</taxon>
        <taxon>Galerucinae</taxon>
        <taxon>Coelomerites</taxon>
        <taxon>Pyrrhalta</taxon>
    </lineage>
</organism>
<comment type="similarity">
    <text evidence="10">Belongs to the insect chemoreceptor superfamily. Heteromeric odorant receptor channel (TC 1.A.69) family.</text>
</comment>
<proteinExistence type="evidence at transcript level"/>
<feature type="transmembrane region" description="Helical" evidence="10">
    <location>
        <begin position="290"/>
        <end position="309"/>
    </location>
</feature>
<keyword evidence="9 10" id="KW-0807">Transducer</keyword>
<accession>A0A1J0KKJ5</accession>
<keyword evidence="5 10" id="KW-0552">Olfaction</keyword>
<evidence type="ECO:0000256" key="2">
    <source>
        <dbReference type="ARBA" id="ARBA00022475"/>
    </source>
</evidence>
<feature type="transmembrane region" description="Helical" evidence="10">
    <location>
        <begin position="172"/>
        <end position="201"/>
    </location>
</feature>
<feature type="transmembrane region" description="Helical" evidence="10">
    <location>
        <begin position="263"/>
        <end position="284"/>
    </location>
</feature>
<dbReference type="AlphaFoldDB" id="A0A1J0KKJ5"/>
<keyword evidence="2" id="KW-1003">Cell membrane</keyword>
<reference evidence="11" key="1">
    <citation type="journal article" date="2016" name="Insect Biochem. Mol. Biol.">
        <title>Comparative transcriptome analysis of chemosensory genes in two sister leaf beetles provides insights into chemosensory speciation.</title>
        <authorList>
            <person name="Zhang B."/>
            <person name="Zhang W."/>
            <person name="Nie R.E."/>
            <person name="Li W.Z."/>
            <person name="Segraves K.A."/>
            <person name="Yang X.K."/>
            <person name="Xue H.J."/>
        </authorList>
    </citation>
    <scope>NUCLEOTIDE SEQUENCE</scope>
</reference>
<evidence type="ECO:0000256" key="1">
    <source>
        <dbReference type="ARBA" id="ARBA00004651"/>
    </source>
</evidence>
<evidence type="ECO:0000256" key="4">
    <source>
        <dbReference type="ARBA" id="ARBA00022692"/>
    </source>
</evidence>
<dbReference type="GO" id="GO:0005886">
    <property type="term" value="C:plasma membrane"/>
    <property type="evidence" value="ECO:0007669"/>
    <property type="project" value="UniProtKB-SubCell"/>
</dbReference>
<evidence type="ECO:0000256" key="5">
    <source>
        <dbReference type="ARBA" id="ARBA00022725"/>
    </source>
</evidence>
<dbReference type="Pfam" id="PF02949">
    <property type="entry name" value="7tm_6"/>
    <property type="match status" value="1"/>
</dbReference>
<feature type="transmembrane region" description="Helical" evidence="10">
    <location>
        <begin position="47"/>
        <end position="66"/>
    </location>
</feature>
<keyword evidence="8 10" id="KW-0675">Receptor</keyword>
<evidence type="ECO:0000256" key="3">
    <source>
        <dbReference type="ARBA" id="ARBA00022606"/>
    </source>
</evidence>